<dbReference type="Pfam" id="PF01757">
    <property type="entry name" value="Acyl_transf_3"/>
    <property type="match status" value="1"/>
</dbReference>
<dbReference type="Gene3D" id="3.40.50.1110">
    <property type="entry name" value="SGNH hydrolase"/>
    <property type="match status" value="1"/>
</dbReference>
<dbReference type="InterPro" id="IPR036514">
    <property type="entry name" value="SGNH_hydro_sf"/>
</dbReference>
<dbReference type="AlphaFoldDB" id="A0A4S3B4B8"/>
<evidence type="ECO:0000256" key="3">
    <source>
        <dbReference type="ARBA" id="ARBA00022679"/>
    </source>
</evidence>
<evidence type="ECO:0000259" key="10">
    <source>
        <dbReference type="Pfam" id="PF01757"/>
    </source>
</evidence>
<reference evidence="11 12" key="1">
    <citation type="submission" date="2019-01" db="EMBL/GenBank/DDBJ databases">
        <title>Vagococcus silagei sp. nov. isolated from brewer's grain.</title>
        <authorList>
            <person name="Guu J.-R."/>
        </authorList>
    </citation>
    <scope>NUCLEOTIDE SEQUENCE [LARGE SCALE GENOMIC DNA]</scope>
    <source>
        <strain evidence="11 12">2B-2</strain>
    </source>
</reference>
<dbReference type="RefSeq" id="WP_136136434.1">
    <property type="nucleotide sequence ID" value="NZ_SDGV01000010.1"/>
</dbReference>
<dbReference type="SUPFAM" id="SSF52266">
    <property type="entry name" value="SGNH hydrolase"/>
    <property type="match status" value="1"/>
</dbReference>
<evidence type="ECO:0000256" key="9">
    <source>
        <dbReference type="SAM" id="Phobius"/>
    </source>
</evidence>
<dbReference type="InterPro" id="IPR050879">
    <property type="entry name" value="Acyltransferase_3"/>
</dbReference>
<dbReference type="Proteomes" id="UP000310506">
    <property type="component" value="Unassembled WGS sequence"/>
</dbReference>
<dbReference type="CDD" id="cd01840">
    <property type="entry name" value="SGNH_hydrolase_yrhL_like"/>
    <property type="match status" value="1"/>
</dbReference>
<accession>A0A4S3B4B8</accession>
<dbReference type="GO" id="GO:0009103">
    <property type="term" value="P:lipopolysaccharide biosynthetic process"/>
    <property type="evidence" value="ECO:0007669"/>
    <property type="project" value="TreeGrafter"/>
</dbReference>
<gene>
    <name evidence="11" type="ORF">ESZ54_04215</name>
</gene>
<keyword evidence="7" id="KW-0012">Acyltransferase</keyword>
<dbReference type="PANTHER" id="PTHR23028:SF53">
    <property type="entry name" value="ACYL_TRANSF_3 DOMAIN-CONTAINING PROTEIN"/>
    <property type="match status" value="1"/>
</dbReference>
<evidence type="ECO:0000256" key="4">
    <source>
        <dbReference type="ARBA" id="ARBA00022692"/>
    </source>
</evidence>
<evidence type="ECO:0000313" key="11">
    <source>
        <dbReference type="EMBL" id="THB61662.1"/>
    </source>
</evidence>
<dbReference type="GO" id="GO:0016747">
    <property type="term" value="F:acyltransferase activity, transferring groups other than amino-acyl groups"/>
    <property type="evidence" value="ECO:0007669"/>
    <property type="project" value="InterPro"/>
</dbReference>
<keyword evidence="5 9" id="KW-1133">Transmembrane helix</keyword>
<feature type="transmembrane region" description="Helical" evidence="9">
    <location>
        <begin position="75"/>
        <end position="94"/>
    </location>
</feature>
<evidence type="ECO:0000256" key="2">
    <source>
        <dbReference type="ARBA" id="ARBA00022475"/>
    </source>
</evidence>
<evidence type="ECO:0000256" key="5">
    <source>
        <dbReference type="ARBA" id="ARBA00022989"/>
    </source>
</evidence>
<feature type="transmembrane region" description="Helical" evidence="9">
    <location>
        <begin position="7"/>
        <end position="27"/>
    </location>
</feature>
<feature type="transmembrane region" description="Helical" evidence="9">
    <location>
        <begin position="255"/>
        <end position="276"/>
    </location>
</feature>
<feature type="domain" description="Acyltransferase 3" evidence="10">
    <location>
        <begin position="8"/>
        <end position="337"/>
    </location>
</feature>
<feature type="transmembrane region" description="Helical" evidence="9">
    <location>
        <begin position="288"/>
        <end position="311"/>
    </location>
</feature>
<dbReference type="GO" id="GO:0005886">
    <property type="term" value="C:plasma membrane"/>
    <property type="evidence" value="ECO:0007669"/>
    <property type="project" value="UniProtKB-SubCell"/>
</dbReference>
<evidence type="ECO:0000256" key="8">
    <source>
        <dbReference type="SAM" id="MobiDB-lite"/>
    </source>
</evidence>
<evidence type="ECO:0000256" key="6">
    <source>
        <dbReference type="ARBA" id="ARBA00023136"/>
    </source>
</evidence>
<feature type="compositionally biased region" description="Basic and acidic residues" evidence="8">
    <location>
        <begin position="407"/>
        <end position="456"/>
    </location>
</feature>
<organism evidence="11 12">
    <name type="scientific">Vagococcus silagei</name>
    <dbReference type="NCBI Taxonomy" id="2508885"/>
    <lineage>
        <taxon>Bacteria</taxon>
        <taxon>Bacillati</taxon>
        <taxon>Bacillota</taxon>
        <taxon>Bacilli</taxon>
        <taxon>Lactobacillales</taxon>
        <taxon>Enterococcaceae</taxon>
        <taxon>Vagococcus</taxon>
    </lineage>
</organism>
<feature type="region of interest" description="Disordered" evidence="8">
    <location>
        <begin position="407"/>
        <end position="462"/>
    </location>
</feature>
<sequence length="623" mass="71012">MANRKYITGIDGMRSIAVIGVIIYHLLPDKMPGGYLGVPLFFVISGYLMTDILLSEWANRQKIKLLDFYRRRARRIYPSLILLFLVFGSIAVFLPKTFLNDFRGITTTSLLNVNNFWQIINGASYFDRFTNHSSFTHLWSLSIEGQFYLTWPIIVAITMFKDNSGKLLKRLTGILIILSASAMIILYTPESINRVYYGTDTRLFSILMGAYLSLWMRENSLKLKKFRMSAGIWMFLSTFVLIILGFVFLGDTLNIVYRGGMFVFSLVSTLFLFTIIQSPFANRVMTNVILKWIGTRSYEIYLVQFPVMIIYESLMKLDGSLPWLHFTVQIILILSISELFYQLVFLLRHYEIDLSNLKTNFGSVSQKIGASLVIISMILFSVSFVQASTGKTEDSLKLQKQLEENQKLVETKNKENKPKPEDSKTTKTTETKETTSSSEKEKEKSETESTEQKSEEITPEEYQEAQQLNISAIGDSVLLSAAPSLQTIFPKLIVDAEVGRQFNKSSQAVKKLVDNNQLGDAVIIVLGTNGAFSSNDVDNLMGQLGDRPVFFVNTMVERYWQKSVNDELNQTVQRYKNAHLFDWKTASAGHNDWLEEDNVHMNKVGAENFSKLLANQVIEEVDE</sequence>
<keyword evidence="12" id="KW-1185">Reference proteome</keyword>
<keyword evidence="2" id="KW-1003">Cell membrane</keyword>
<proteinExistence type="predicted"/>
<keyword evidence="6 9" id="KW-0472">Membrane</keyword>
<feature type="transmembrane region" description="Helical" evidence="9">
    <location>
        <begin position="368"/>
        <end position="387"/>
    </location>
</feature>
<name>A0A4S3B4B8_9ENTE</name>
<feature type="transmembrane region" description="Helical" evidence="9">
    <location>
        <begin position="171"/>
        <end position="189"/>
    </location>
</feature>
<evidence type="ECO:0000313" key="12">
    <source>
        <dbReference type="Proteomes" id="UP000310506"/>
    </source>
</evidence>
<dbReference type="InterPro" id="IPR002656">
    <property type="entry name" value="Acyl_transf_3_dom"/>
</dbReference>
<comment type="caution">
    <text evidence="11">The sequence shown here is derived from an EMBL/GenBank/DDBJ whole genome shotgun (WGS) entry which is preliminary data.</text>
</comment>
<feature type="transmembrane region" description="Helical" evidence="9">
    <location>
        <begin position="33"/>
        <end position="54"/>
    </location>
</feature>
<comment type="subcellular location">
    <subcellularLocation>
        <location evidence="1">Cell membrane</location>
        <topology evidence="1">Multi-pass membrane protein</topology>
    </subcellularLocation>
</comment>
<protein>
    <submittedName>
        <fullName evidence="11">Acetyltransferase</fullName>
    </submittedName>
</protein>
<evidence type="ECO:0000256" key="7">
    <source>
        <dbReference type="ARBA" id="ARBA00023315"/>
    </source>
</evidence>
<dbReference type="OrthoDB" id="9796461at2"/>
<evidence type="ECO:0000256" key="1">
    <source>
        <dbReference type="ARBA" id="ARBA00004651"/>
    </source>
</evidence>
<feature type="transmembrane region" description="Helical" evidence="9">
    <location>
        <begin position="228"/>
        <end position="249"/>
    </location>
</feature>
<feature type="transmembrane region" description="Helical" evidence="9">
    <location>
        <begin position="323"/>
        <end position="347"/>
    </location>
</feature>
<dbReference type="PANTHER" id="PTHR23028">
    <property type="entry name" value="ACETYLTRANSFERASE"/>
    <property type="match status" value="1"/>
</dbReference>
<feature type="transmembrane region" description="Helical" evidence="9">
    <location>
        <begin position="195"/>
        <end position="216"/>
    </location>
</feature>
<keyword evidence="3 11" id="KW-0808">Transferase</keyword>
<dbReference type="EMBL" id="SDGV01000010">
    <property type="protein sequence ID" value="THB61662.1"/>
    <property type="molecule type" value="Genomic_DNA"/>
</dbReference>
<keyword evidence="4 9" id="KW-0812">Transmembrane</keyword>
<feature type="transmembrane region" description="Helical" evidence="9">
    <location>
        <begin position="138"/>
        <end position="159"/>
    </location>
</feature>